<feature type="chain" id="PRO_5012815348" description="Glycosyl hydrolase family 32 N-terminal domain-containing protein" evidence="2">
    <location>
        <begin position="19"/>
        <end position="335"/>
    </location>
</feature>
<dbReference type="EMBL" id="KV878213">
    <property type="protein sequence ID" value="OJJ33662.1"/>
    <property type="molecule type" value="Genomic_DNA"/>
</dbReference>
<gene>
    <name evidence="3" type="ORF">ASPWEDRAFT_28874</name>
</gene>
<feature type="signal peptide" evidence="2">
    <location>
        <begin position="1"/>
        <end position="18"/>
    </location>
</feature>
<dbReference type="PANTHER" id="PTHR43301">
    <property type="entry name" value="ARABINAN ENDO-1,5-ALPHA-L-ARABINOSIDASE"/>
    <property type="match status" value="1"/>
</dbReference>
<dbReference type="OrthoDB" id="19657at2759"/>
<dbReference type="SUPFAM" id="SSF75005">
    <property type="entry name" value="Arabinanase/levansucrase/invertase"/>
    <property type="match status" value="1"/>
</dbReference>
<reference evidence="4" key="1">
    <citation type="journal article" date="2017" name="Genome Biol.">
        <title>Comparative genomics reveals high biological diversity and specific adaptations in the industrially and medically important fungal genus Aspergillus.</title>
        <authorList>
            <person name="de Vries R.P."/>
            <person name="Riley R."/>
            <person name="Wiebenga A."/>
            <person name="Aguilar-Osorio G."/>
            <person name="Amillis S."/>
            <person name="Uchima C.A."/>
            <person name="Anderluh G."/>
            <person name="Asadollahi M."/>
            <person name="Askin M."/>
            <person name="Barry K."/>
            <person name="Battaglia E."/>
            <person name="Bayram O."/>
            <person name="Benocci T."/>
            <person name="Braus-Stromeyer S.A."/>
            <person name="Caldana C."/>
            <person name="Canovas D."/>
            <person name="Cerqueira G.C."/>
            <person name="Chen F."/>
            <person name="Chen W."/>
            <person name="Choi C."/>
            <person name="Clum A."/>
            <person name="Dos Santos R.A."/>
            <person name="Damasio A.R."/>
            <person name="Diallinas G."/>
            <person name="Emri T."/>
            <person name="Fekete E."/>
            <person name="Flipphi M."/>
            <person name="Freyberg S."/>
            <person name="Gallo A."/>
            <person name="Gournas C."/>
            <person name="Habgood R."/>
            <person name="Hainaut M."/>
            <person name="Harispe M.L."/>
            <person name="Henrissat B."/>
            <person name="Hilden K.S."/>
            <person name="Hope R."/>
            <person name="Hossain A."/>
            <person name="Karabika E."/>
            <person name="Karaffa L."/>
            <person name="Karanyi Z."/>
            <person name="Krasevec N."/>
            <person name="Kuo A."/>
            <person name="Kusch H."/>
            <person name="LaButti K."/>
            <person name="Lagendijk E.L."/>
            <person name="Lapidus A."/>
            <person name="Levasseur A."/>
            <person name="Lindquist E."/>
            <person name="Lipzen A."/>
            <person name="Logrieco A.F."/>
            <person name="MacCabe A."/>
            <person name="Maekelae M.R."/>
            <person name="Malavazi I."/>
            <person name="Melin P."/>
            <person name="Meyer V."/>
            <person name="Mielnichuk N."/>
            <person name="Miskei M."/>
            <person name="Molnar A.P."/>
            <person name="Mule G."/>
            <person name="Ngan C.Y."/>
            <person name="Orejas M."/>
            <person name="Orosz E."/>
            <person name="Ouedraogo J.P."/>
            <person name="Overkamp K.M."/>
            <person name="Park H.-S."/>
            <person name="Perrone G."/>
            <person name="Piumi F."/>
            <person name="Punt P.J."/>
            <person name="Ram A.F."/>
            <person name="Ramon A."/>
            <person name="Rauscher S."/>
            <person name="Record E."/>
            <person name="Riano-Pachon D.M."/>
            <person name="Robert V."/>
            <person name="Roehrig J."/>
            <person name="Ruller R."/>
            <person name="Salamov A."/>
            <person name="Salih N.S."/>
            <person name="Samson R.A."/>
            <person name="Sandor E."/>
            <person name="Sanguinetti M."/>
            <person name="Schuetze T."/>
            <person name="Sepcic K."/>
            <person name="Shelest E."/>
            <person name="Sherlock G."/>
            <person name="Sophianopoulou V."/>
            <person name="Squina F.M."/>
            <person name="Sun H."/>
            <person name="Susca A."/>
            <person name="Todd R.B."/>
            <person name="Tsang A."/>
            <person name="Unkles S.E."/>
            <person name="van de Wiele N."/>
            <person name="van Rossen-Uffink D."/>
            <person name="Oliveira J.V."/>
            <person name="Vesth T.C."/>
            <person name="Visser J."/>
            <person name="Yu J.-H."/>
            <person name="Zhou M."/>
            <person name="Andersen M.R."/>
            <person name="Archer D.B."/>
            <person name="Baker S.E."/>
            <person name="Benoit I."/>
            <person name="Brakhage A.A."/>
            <person name="Braus G.H."/>
            <person name="Fischer R."/>
            <person name="Frisvad J.C."/>
            <person name="Goldman G.H."/>
            <person name="Houbraken J."/>
            <person name="Oakley B."/>
            <person name="Pocsi I."/>
            <person name="Scazzocchio C."/>
            <person name="Seiboth B."/>
            <person name="vanKuyk P.A."/>
            <person name="Wortman J."/>
            <person name="Dyer P.S."/>
            <person name="Grigoriev I.V."/>
        </authorList>
    </citation>
    <scope>NUCLEOTIDE SEQUENCE [LARGE SCALE GENOMIC DNA]</scope>
    <source>
        <strain evidence="4">DTO 134E9</strain>
    </source>
</reference>
<organism evidence="3 4">
    <name type="scientific">Aspergillus wentii DTO 134E9</name>
    <dbReference type="NCBI Taxonomy" id="1073089"/>
    <lineage>
        <taxon>Eukaryota</taxon>
        <taxon>Fungi</taxon>
        <taxon>Dikarya</taxon>
        <taxon>Ascomycota</taxon>
        <taxon>Pezizomycotina</taxon>
        <taxon>Eurotiomycetes</taxon>
        <taxon>Eurotiomycetidae</taxon>
        <taxon>Eurotiales</taxon>
        <taxon>Aspergillaceae</taxon>
        <taxon>Aspergillus</taxon>
        <taxon>Aspergillus subgen. Cremei</taxon>
    </lineage>
</organism>
<dbReference type="AlphaFoldDB" id="A0A1L9RFG4"/>
<name>A0A1L9RFG4_ASPWE</name>
<dbReference type="STRING" id="1073089.A0A1L9RFG4"/>
<evidence type="ECO:0008006" key="5">
    <source>
        <dbReference type="Google" id="ProtNLM"/>
    </source>
</evidence>
<keyword evidence="1 2" id="KW-0732">Signal</keyword>
<sequence length="335" mass="36407">MKFSYIASLLSLCSISLSHPLSNLQKKADSTKAGYLAVYWTTANESVYFALSDNDNPLGFQAIHDSKPIVSPTLGTGAVRDVSIIAGAGDDADQKWYIIGTDLNIDDTTWGDSTRTGSRGILVWESTDLVNWTGERLVTVEDDTAGMVWAPDAIWDPDQSKYLVHWASQLYSADDTDHTGDATTTQIIRYAYTSDFKTFTTPKTWIDLKTASTIDLSILPVSDSTYVRFYVNGNTTGPVVEVSTNGLLGDWTAPDGSVKNSASYEGPYPFWDNTVDGKAYLLNDAVGSSPGLAAWTSTDVTSGNFDKDSSSDLTFMRHGSVLAITQDQYDALKAL</sequence>
<dbReference type="PANTHER" id="PTHR43301:SF8">
    <property type="entry name" value="ARABINOSIDASE-RELATED"/>
    <property type="match status" value="1"/>
</dbReference>
<proteinExistence type="predicted"/>
<evidence type="ECO:0000256" key="1">
    <source>
        <dbReference type="ARBA" id="ARBA00022729"/>
    </source>
</evidence>
<dbReference type="VEuPathDB" id="FungiDB:ASPWEDRAFT_28874"/>
<accession>A0A1L9RFG4</accession>
<dbReference type="InterPro" id="IPR050727">
    <property type="entry name" value="GH43_arabinanases"/>
</dbReference>
<evidence type="ECO:0000256" key="2">
    <source>
        <dbReference type="SAM" id="SignalP"/>
    </source>
</evidence>
<dbReference type="Proteomes" id="UP000184383">
    <property type="component" value="Unassembled WGS sequence"/>
</dbReference>
<dbReference type="Gene3D" id="2.115.10.20">
    <property type="entry name" value="Glycosyl hydrolase domain, family 43"/>
    <property type="match status" value="1"/>
</dbReference>
<dbReference type="GeneID" id="63749045"/>
<keyword evidence="4" id="KW-1185">Reference proteome</keyword>
<evidence type="ECO:0000313" key="4">
    <source>
        <dbReference type="Proteomes" id="UP000184383"/>
    </source>
</evidence>
<protein>
    <recommendedName>
        <fullName evidence="5">Glycosyl hydrolase family 32 N-terminal domain-containing protein</fullName>
    </recommendedName>
</protein>
<dbReference type="InterPro" id="IPR023296">
    <property type="entry name" value="Glyco_hydro_beta-prop_sf"/>
</dbReference>
<dbReference type="RefSeq" id="XP_040687338.1">
    <property type="nucleotide sequence ID" value="XM_040833197.1"/>
</dbReference>
<dbReference type="CDD" id="cd08983">
    <property type="entry name" value="GH43_Bt3655-like"/>
    <property type="match status" value="1"/>
</dbReference>
<evidence type="ECO:0000313" key="3">
    <source>
        <dbReference type="EMBL" id="OJJ33662.1"/>
    </source>
</evidence>